<organism evidence="1 2">
    <name type="scientific">Streptococcus mitis</name>
    <dbReference type="NCBI Taxonomy" id="28037"/>
    <lineage>
        <taxon>Bacteria</taxon>
        <taxon>Bacillati</taxon>
        <taxon>Bacillota</taxon>
        <taxon>Bacilli</taxon>
        <taxon>Lactobacillales</taxon>
        <taxon>Streptococcaceae</taxon>
        <taxon>Streptococcus</taxon>
        <taxon>Streptococcus mitis group</taxon>
    </lineage>
</organism>
<reference evidence="1 2" key="1">
    <citation type="submission" date="2019-10" db="EMBL/GenBank/DDBJ databases">
        <title>Streptococcus mitis of the oral and urogenital tracts.</title>
        <authorList>
            <person name="Price T."/>
            <person name="Mores C.R."/>
            <person name="Putonti C."/>
            <person name="Wolfe A.J."/>
        </authorList>
    </citation>
    <scope>NUCLEOTIDE SEQUENCE [LARGE SCALE GENOMIC DNA]</scope>
    <source>
        <strain evidence="1 2">SM10</strain>
    </source>
</reference>
<dbReference type="InterPro" id="IPR025935">
    <property type="entry name" value="AbiH"/>
</dbReference>
<comment type="caution">
    <text evidence="1">The sequence shown here is derived from an EMBL/GenBank/DDBJ whole genome shotgun (WGS) entry which is preliminary data.</text>
</comment>
<proteinExistence type="predicted"/>
<gene>
    <name evidence="1" type="ORF">GEZ84_08865</name>
</gene>
<dbReference type="Pfam" id="PF14253">
    <property type="entry name" value="AbiH"/>
    <property type="match status" value="1"/>
</dbReference>
<protein>
    <submittedName>
        <fullName evidence="1">Uncharacterized protein</fullName>
    </submittedName>
</protein>
<sequence length="589" mass="69203">METIRDNEEEKKSCEGINIVFIGHPIRVKQKLKIGNEVYNISFDGFKDTKYNEDPFIWNNNFLYSFCHANHALSADIRQKIKKEEVYLVFVSKTGRNSKIVEIDTIIKAEEIYEWPNKNERFKESLCSKIFNDKVIAHHLPKFLEGGGISEHNNKNLYTCVGDSDGSFLPMKKDGDIFIPFRFNESVSKNLLELIKVTDNDMYYVAKSTSPRLITENKENTFNKVYEVVKKLIEEENSSRGNPKEDQRFLKSYQIRNLDKKNLFVIGNGFDIAHNIESQYSKFRDFVFKLSNLDELDRNKIIEDEIEAFEIPSSVLNHDGEEIYNTAELAAFYHSVINTISFKNYDPEWKDFEKNWGELNILSFTSTEFVDKHGDIEPFRIASAVEEIVHNLKSAYQIATFKLFSEWIRSLDTSRIVATKKTIQKHIRDSYFLTFNYTNVLEDVYNVENYQVCHIHGSINENKFIVGHGKDEKLKNYEQNPFSVNDFIIEIVNVMKKDTSKHYVENLTFFENLKDIENIYFIGFNLSDEHSVDSLYFKKLFKELKGFNVYFDSYHQDEIDKFKQTLETWGAQYIKLYVINTERDKVVEP</sequence>
<dbReference type="AlphaFoldDB" id="A0A6I1TWH3"/>
<accession>A0A6I1TWH3</accession>
<evidence type="ECO:0000313" key="1">
    <source>
        <dbReference type="EMBL" id="MQQ30452.1"/>
    </source>
</evidence>
<name>A0A6I1TWH3_STRMT</name>
<dbReference type="RefSeq" id="WP_153224245.1">
    <property type="nucleotide sequence ID" value="NZ_WIJP01000014.1"/>
</dbReference>
<evidence type="ECO:0000313" key="2">
    <source>
        <dbReference type="Proteomes" id="UP000438885"/>
    </source>
</evidence>
<dbReference type="EMBL" id="WIJP01000014">
    <property type="protein sequence ID" value="MQQ30452.1"/>
    <property type="molecule type" value="Genomic_DNA"/>
</dbReference>
<dbReference type="Proteomes" id="UP000438885">
    <property type="component" value="Unassembled WGS sequence"/>
</dbReference>